<feature type="chain" id="PRO_5038391625" evidence="1">
    <location>
        <begin position="24"/>
        <end position="156"/>
    </location>
</feature>
<keyword evidence="3" id="KW-1185">Reference proteome</keyword>
<dbReference type="PROSITE" id="PS51257">
    <property type="entry name" value="PROKAR_LIPOPROTEIN"/>
    <property type="match status" value="1"/>
</dbReference>
<protein>
    <submittedName>
        <fullName evidence="2">Uncharacterized protein</fullName>
    </submittedName>
</protein>
<dbReference type="AlphaFoldDB" id="A0A5S5CKI8"/>
<organism evidence="2 3">
    <name type="scientific">Paenibacillus methanolicus</name>
    <dbReference type="NCBI Taxonomy" id="582686"/>
    <lineage>
        <taxon>Bacteria</taxon>
        <taxon>Bacillati</taxon>
        <taxon>Bacillota</taxon>
        <taxon>Bacilli</taxon>
        <taxon>Bacillales</taxon>
        <taxon>Paenibacillaceae</taxon>
        <taxon>Paenibacillus</taxon>
    </lineage>
</organism>
<accession>A0A5S5CKI8</accession>
<proteinExistence type="predicted"/>
<comment type="caution">
    <text evidence="2">The sequence shown here is derived from an EMBL/GenBank/DDBJ whole genome shotgun (WGS) entry which is preliminary data.</text>
</comment>
<evidence type="ECO:0000313" key="2">
    <source>
        <dbReference type="EMBL" id="TYP79407.1"/>
    </source>
</evidence>
<dbReference type="Proteomes" id="UP000323257">
    <property type="component" value="Unassembled WGS sequence"/>
</dbReference>
<name>A0A5S5CKI8_9BACL</name>
<sequence>MKKALIISSLLAMTLLAACSSNSNITSPDTPNNPVAVDNQKETDSVVTLLDEEAYQGDELEVVKTINQRVTFYNQRNNEQYPTVFTKETVSGTDLEADKDNKTIITKLSDPKFTVQDDQITVAVHETYQDSPFGPEGDTLYTLKKVDEAWKIYGID</sequence>
<feature type="signal peptide" evidence="1">
    <location>
        <begin position="1"/>
        <end position="23"/>
    </location>
</feature>
<reference evidence="2 3" key="1">
    <citation type="submission" date="2019-07" db="EMBL/GenBank/DDBJ databases">
        <title>Genomic Encyclopedia of Type Strains, Phase III (KMG-III): the genomes of soil and plant-associated and newly described type strains.</title>
        <authorList>
            <person name="Whitman W."/>
        </authorList>
    </citation>
    <scope>NUCLEOTIDE SEQUENCE [LARGE SCALE GENOMIC DNA]</scope>
    <source>
        <strain evidence="2 3">BL24</strain>
    </source>
</reference>
<evidence type="ECO:0000256" key="1">
    <source>
        <dbReference type="SAM" id="SignalP"/>
    </source>
</evidence>
<gene>
    <name evidence="2" type="ORF">BCM02_101525</name>
</gene>
<dbReference type="EMBL" id="VNHS01000001">
    <property type="protein sequence ID" value="TYP79407.1"/>
    <property type="molecule type" value="Genomic_DNA"/>
</dbReference>
<dbReference type="OrthoDB" id="9858564at2"/>
<evidence type="ECO:0000313" key="3">
    <source>
        <dbReference type="Proteomes" id="UP000323257"/>
    </source>
</evidence>
<keyword evidence="1" id="KW-0732">Signal</keyword>
<dbReference type="RefSeq" id="WP_148927468.1">
    <property type="nucleotide sequence ID" value="NZ_VNHS01000001.1"/>
</dbReference>